<organism evidence="3 4">
    <name type="scientific">Lithocarpus litseifolius</name>
    <dbReference type="NCBI Taxonomy" id="425828"/>
    <lineage>
        <taxon>Eukaryota</taxon>
        <taxon>Viridiplantae</taxon>
        <taxon>Streptophyta</taxon>
        <taxon>Embryophyta</taxon>
        <taxon>Tracheophyta</taxon>
        <taxon>Spermatophyta</taxon>
        <taxon>Magnoliopsida</taxon>
        <taxon>eudicotyledons</taxon>
        <taxon>Gunneridae</taxon>
        <taxon>Pentapetalae</taxon>
        <taxon>rosids</taxon>
        <taxon>fabids</taxon>
        <taxon>Fagales</taxon>
        <taxon>Fagaceae</taxon>
        <taxon>Lithocarpus</taxon>
    </lineage>
</organism>
<accession>A0AAW2DFU0</accession>
<gene>
    <name evidence="3" type="ORF">SO802_009468</name>
</gene>
<dbReference type="InterPro" id="IPR015915">
    <property type="entry name" value="Kelch-typ_b-propeller"/>
</dbReference>
<keyword evidence="1" id="KW-0880">Kelch repeat</keyword>
<dbReference type="AlphaFoldDB" id="A0AAW2DFU0"/>
<reference evidence="3 4" key="1">
    <citation type="submission" date="2024-01" db="EMBL/GenBank/DDBJ databases">
        <title>A telomere-to-telomere, gap-free genome of sweet tea (Lithocarpus litseifolius).</title>
        <authorList>
            <person name="Zhou J."/>
        </authorList>
    </citation>
    <scope>NUCLEOTIDE SEQUENCE [LARGE SCALE GENOMIC DNA]</scope>
    <source>
        <strain evidence="3">Zhou-2022a</strain>
        <tissue evidence="3">Leaf</tissue>
    </source>
</reference>
<sequence>MVLKCRYGSIFCSAWSTSVNQGGCVQWTHRQEVSQQYRGLHDIGTMVIKSSLDIDLVYDSGHWGTSSTSRLLVELGHTAVNIGKSKVVVFGGLVDKKFLSDIVVYDITNFGFSQSALEVGLRTRYGGWDGKRWLSDVYVLDTKWMELSVSGSLPPPRCGHTATMVEKWLLVYGGRGEVAFCLLT</sequence>
<comment type="caution">
    <text evidence="3">The sequence shown here is derived from an EMBL/GenBank/DDBJ whole genome shotgun (WGS) entry which is preliminary data.</text>
</comment>
<dbReference type="SUPFAM" id="SSF117281">
    <property type="entry name" value="Kelch motif"/>
    <property type="match status" value="1"/>
</dbReference>
<name>A0AAW2DFU0_9ROSI</name>
<dbReference type="InterPro" id="IPR052124">
    <property type="entry name" value="Rab9_kelch_effector"/>
</dbReference>
<dbReference type="EMBL" id="JAZDWU010000003">
    <property type="protein sequence ID" value="KAL0007966.1"/>
    <property type="molecule type" value="Genomic_DNA"/>
</dbReference>
<evidence type="ECO:0000313" key="3">
    <source>
        <dbReference type="EMBL" id="KAL0007966.1"/>
    </source>
</evidence>
<evidence type="ECO:0000313" key="4">
    <source>
        <dbReference type="Proteomes" id="UP001459277"/>
    </source>
</evidence>
<keyword evidence="2" id="KW-0677">Repeat</keyword>
<evidence type="ECO:0000256" key="2">
    <source>
        <dbReference type="ARBA" id="ARBA00022737"/>
    </source>
</evidence>
<evidence type="ECO:0000256" key="1">
    <source>
        <dbReference type="ARBA" id="ARBA00022441"/>
    </source>
</evidence>
<keyword evidence="4" id="KW-1185">Reference proteome</keyword>
<dbReference type="PANTHER" id="PTHR46647:SF1">
    <property type="entry name" value="RAB9 EFFECTOR PROTEIN WITH KELCH MOTIFS"/>
    <property type="match status" value="1"/>
</dbReference>
<protein>
    <submittedName>
        <fullName evidence="3">Uncharacterized protein</fullName>
    </submittedName>
</protein>
<dbReference type="Proteomes" id="UP001459277">
    <property type="component" value="Unassembled WGS sequence"/>
</dbReference>
<proteinExistence type="predicted"/>
<dbReference type="Gene3D" id="2.120.10.80">
    <property type="entry name" value="Kelch-type beta propeller"/>
    <property type="match status" value="1"/>
</dbReference>
<dbReference type="PANTHER" id="PTHR46647">
    <property type="entry name" value="RAB9 EFFECTOR PROTEIN WITH KELCH MOTIFS"/>
    <property type="match status" value="1"/>
</dbReference>